<keyword evidence="1" id="KW-0812">Transmembrane</keyword>
<evidence type="ECO:0000256" key="1">
    <source>
        <dbReference type="SAM" id="Phobius"/>
    </source>
</evidence>
<gene>
    <name evidence="2" type="ORF">NCTC12998_00014</name>
</gene>
<evidence type="ECO:0000313" key="2">
    <source>
        <dbReference type="EMBL" id="VFS55259.1"/>
    </source>
</evidence>
<dbReference type="AlphaFoldDB" id="A0A485AER4"/>
<proteinExistence type="predicted"/>
<keyword evidence="1" id="KW-0472">Membrane</keyword>
<accession>A0A485AER4</accession>
<feature type="transmembrane region" description="Helical" evidence="1">
    <location>
        <begin position="73"/>
        <end position="92"/>
    </location>
</feature>
<evidence type="ECO:0000313" key="3">
    <source>
        <dbReference type="Proteomes" id="UP000345637"/>
    </source>
</evidence>
<sequence>MGAIMTTFPVSVSLGQYGLEQTMTVFGLLFAAVGFLASQGLKLPPDSGALPASQTVAQSSRQFTSREMLRQPLFWLMFAMMAMMSTSGLMVTSQMAVFAEDFGISKAVVFGNGRAAASADYRPFYQWPDATAVRLYFRSLWPGKHHVYRLCAGRGGDDPVAGLS</sequence>
<protein>
    <submittedName>
        <fullName evidence="2">Oxalate/formate antiporter</fullName>
    </submittedName>
</protein>
<organism evidence="2 3">
    <name type="scientific">Raoultella planticola</name>
    <name type="common">Klebsiella planticola</name>
    <dbReference type="NCBI Taxonomy" id="575"/>
    <lineage>
        <taxon>Bacteria</taxon>
        <taxon>Pseudomonadati</taxon>
        <taxon>Pseudomonadota</taxon>
        <taxon>Gammaproteobacteria</taxon>
        <taxon>Enterobacterales</taxon>
        <taxon>Enterobacteriaceae</taxon>
        <taxon>Klebsiella/Raoultella group</taxon>
        <taxon>Raoultella</taxon>
    </lineage>
</organism>
<dbReference type="SUPFAM" id="SSF103473">
    <property type="entry name" value="MFS general substrate transporter"/>
    <property type="match status" value="1"/>
</dbReference>
<keyword evidence="1" id="KW-1133">Transmembrane helix</keyword>
<dbReference type="InterPro" id="IPR036259">
    <property type="entry name" value="MFS_trans_sf"/>
</dbReference>
<dbReference type="EMBL" id="CAADJE010000001">
    <property type="protein sequence ID" value="VFS55259.1"/>
    <property type="molecule type" value="Genomic_DNA"/>
</dbReference>
<feature type="transmembrane region" description="Helical" evidence="1">
    <location>
        <begin position="23"/>
        <end position="41"/>
    </location>
</feature>
<dbReference type="Proteomes" id="UP000345637">
    <property type="component" value="Unassembled WGS sequence"/>
</dbReference>
<name>A0A485AER4_RAOPL</name>
<reference evidence="2 3" key="1">
    <citation type="submission" date="2019-03" db="EMBL/GenBank/DDBJ databases">
        <authorList>
            <consortium name="Pathogen Informatics"/>
        </authorList>
    </citation>
    <scope>NUCLEOTIDE SEQUENCE [LARGE SCALE GENOMIC DNA]</scope>
    <source>
        <strain evidence="2 3">NCTC12998</strain>
    </source>
</reference>